<comment type="caution">
    <text evidence="2">The sequence shown here is derived from an EMBL/GenBank/DDBJ whole genome shotgun (WGS) entry which is preliminary data.</text>
</comment>
<gene>
    <name evidence="2" type="ORF">OCV99_10930</name>
</gene>
<accession>A0ABT2RNQ9</accession>
<reference evidence="2 3" key="1">
    <citation type="journal article" date="2021" name="ISME Commun">
        <title>Automated analysis of genomic sequences facilitates high-throughput and comprehensive description of bacteria.</title>
        <authorList>
            <person name="Hitch T.C.A."/>
        </authorList>
    </citation>
    <scope>NUCLEOTIDE SEQUENCE [LARGE SCALE GENOMIC DNA]</scope>
    <source>
        <strain evidence="2 3">Sanger_03</strain>
    </source>
</reference>
<dbReference type="RefSeq" id="WP_158370554.1">
    <property type="nucleotide sequence ID" value="NZ_JAOQJU010000013.1"/>
</dbReference>
<evidence type="ECO:0000256" key="1">
    <source>
        <dbReference type="SAM" id="MobiDB-lite"/>
    </source>
</evidence>
<feature type="region of interest" description="Disordered" evidence="1">
    <location>
        <begin position="1"/>
        <end position="25"/>
    </location>
</feature>
<sequence>MEDLTKQREQAQTQKAKEQEQVQTGSVTRRFNFSMAELNDAERLLRQPRSQEYLAMFELMDMLSSTDEEIIEMLKENMDEDEAEEFEEMSDEDILEQIRAIFLEEFAQIEIEMSSIMLGVLSKCYISGCDCHAITPEGSILEHFKIDEAMPEGYEHGRIAFNKYPDCKCVEVYTNCCRVVMYDGEVVEIPNTAL</sequence>
<keyword evidence="3" id="KW-1185">Reference proteome</keyword>
<dbReference type="Proteomes" id="UP001652431">
    <property type="component" value="Unassembled WGS sequence"/>
</dbReference>
<evidence type="ECO:0000313" key="2">
    <source>
        <dbReference type="EMBL" id="MCU6687054.1"/>
    </source>
</evidence>
<protein>
    <submittedName>
        <fullName evidence="2">Uncharacterized protein</fullName>
    </submittedName>
</protein>
<proteinExistence type="predicted"/>
<dbReference type="EMBL" id="JAOQJU010000013">
    <property type="protein sequence ID" value="MCU6687054.1"/>
    <property type="molecule type" value="Genomic_DNA"/>
</dbReference>
<feature type="compositionally biased region" description="Basic and acidic residues" evidence="1">
    <location>
        <begin position="1"/>
        <end position="20"/>
    </location>
</feature>
<evidence type="ECO:0000313" key="3">
    <source>
        <dbReference type="Proteomes" id="UP001652431"/>
    </source>
</evidence>
<name>A0ABT2RNQ9_9FIRM</name>
<organism evidence="2 3">
    <name type="scientific">Dorea acetigenes</name>
    <dbReference type="NCBI Taxonomy" id="2981787"/>
    <lineage>
        <taxon>Bacteria</taxon>
        <taxon>Bacillati</taxon>
        <taxon>Bacillota</taxon>
        <taxon>Clostridia</taxon>
        <taxon>Lachnospirales</taxon>
        <taxon>Lachnospiraceae</taxon>
        <taxon>Dorea</taxon>
    </lineage>
</organism>